<organism evidence="6 7">
    <name type="scientific">Hyphococcus lacteus</name>
    <dbReference type="NCBI Taxonomy" id="3143536"/>
    <lineage>
        <taxon>Bacteria</taxon>
        <taxon>Pseudomonadati</taxon>
        <taxon>Pseudomonadota</taxon>
        <taxon>Alphaproteobacteria</taxon>
        <taxon>Parvularculales</taxon>
        <taxon>Parvularculaceae</taxon>
        <taxon>Hyphococcus</taxon>
    </lineage>
</organism>
<feature type="chain" id="PRO_5047419223" evidence="4">
    <location>
        <begin position="25"/>
        <end position="587"/>
    </location>
</feature>
<dbReference type="CDD" id="cd13401">
    <property type="entry name" value="Slt70-like"/>
    <property type="match status" value="1"/>
</dbReference>
<comment type="caution">
    <text evidence="6">The sequence shown here is derived from an EMBL/GenBank/DDBJ whole genome shotgun (WGS) entry which is preliminary data.</text>
</comment>
<evidence type="ECO:0000313" key="6">
    <source>
        <dbReference type="EMBL" id="MEX6633118.1"/>
    </source>
</evidence>
<proteinExistence type="inferred from homology"/>
<dbReference type="Gene3D" id="1.10.530.10">
    <property type="match status" value="1"/>
</dbReference>
<sequence length="587" mass="65343">MPLRQTLFAFASVSALIVAPHGWAAKTEEAVVSASPSPESQPLSVLSTEDASLYQQIFALQKSGNWRDADQLINQLDNKVLMGYVQFQRYMHPTAYRSSFSELKRWLAYYADHPEADKIYSLARKRQPRGQSSPLRPITRKWRQPPAKQLHPDLVADADNMSASRLRQIEGRVRFLSNKERALDALKEIENHHRRGTISTRQFDRMRSWIAASLYYQGYVDTAQKIAEEAAARNGESAVLAQWIAGLTSFREGNISSAHNHFKAMAAVPYQEDSLRAAAAFWAARTALAGGNPADVTPNLEIGAAFPFTFYGQLSLAQLGRDHSYNWSAPELANDDVSDLMGKEPRIKRAIALSQAGRTSDADVELRWANGAIEAEDAPTLLAVAIALDLPAAQIDIALSDDNPALQAGLFPIPDFTPESGFKVDRALLFALMRQESKFKTDATSRVGARGLMQLMPRTASYIAGDRSLIYKSGRERLYDPSFNMELGQNYVDHLMTKAVDGDLFHLAAAYNGGPGNLRRWKRDVAIDDPLLFIESIPNRESRDFVEKVLTNFWIYRARLGQPAPSREKVAAGELPLYEAIDQIASQ</sequence>
<dbReference type="InterPro" id="IPR008258">
    <property type="entry name" value="Transglycosylase_SLT_dom_1"/>
</dbReference>
<evidence type="ECO:0000313" key="7">
    <source>
        <dbReference type="Proteomes" id="UP001560685"/>
    </source>
</evidence>
<keyword evidence="3 4" id="KW-0732">Signal</keyword>
<dbReference type="InterPro" id="IPR008939">
    <property type="entry name" value="Lytic_TGlycosylase_superhlx_U"/>
</dbReference>
<dbReference type="Gene3D" id="1.25.20.10">
    <property type="entry name" value="Bacterial muramidases"/>
    <property type="match status" value="1"/>
</dbReference>
<evidence type="ECO:0000256" key="2">
    <source>
        <dbReference type="ARBA" id="ARBA00009387"/>
    </source>
</evidence>
<dbReference type="PANTHER" id="PTHR37423:SF5">
    <property type="entry name" value="SOLUBLE LYTIC MUREIN TRANSGLYCOSYLASE"/>
    <property type="match status" value="1"/>
</dbReference>
<accession>A0ABV3Z3U9</accession>
<dbReference type="PANTHER" id="PTHR37423">
    <property type="entry name" value="SOLUBLE LYTIC MUREIN TRANSGLYCOSYLASE-RELATED"/>
    <property type="match status" value="1"/>
</dbReference>
<protein>
    <submittedName>
        <fullName evidence="6">Lytic transglycosylase domain-containing protein</fullName>
    </submittedName>
</protein>
<evidence type="ECO:0000256" key="4">
    <source>
        <dbReference type="SAM" id="SignalP"/>
    </source>
</evidence>
<reference evidence="6 7" key="1">
    <citation type="submission" date="2024-05" db="EMBL/GenBank/DDBJ databases">
        <title>Three bacterial strains, DH-69, EH-24, and ECK-19 isolated from coastal sediments.</title>
        <authorList>
            <person name="Ye Y.-Q."/>
            <person name="Du Z.-J."/>
        </authorList>
    </citation>
    <scope>NUCLEOTIDE SEQUENCE [LARGE SCALE GENOMIC DNA]</scope>
    <source>
        <strain evidence="6 7">ECK-19</strain>
    </source>
</reference>
<dbReference type="Pfam" id="PF01464">
    <property type="entry name" value="SLT"/>
    <property type="match status" value="1"/>
</dbReference>
<evidence type="ECO:0000256" key="3">
    <source>
        <dbReference type="ARBA" id="ARBA00022729"/>
    </source>
</evidence>
<keyword evidence="7" id="KW-1185">Reference proteome</keyword>
<dbReference type="SUPFAM" id="SSF48435">
    <property type="entry name" value="Bacterial muramidases"/>
    <property type="match status" value="1"/>
</dbReference>
<feature type="signal peptide" evidence="4">
    <location>
        <begin position="1"/>
        <end position="24"/>
    </location>
</feature>
<dbReference type="InterPro" id="IPR023346">
    <property type="entry name" value="Lysozyme-like_dom_sf"/>
</dbReference>
<evidence type="ECO:0000259" key="5">
    <source>
        <dbReference type="Pfam" id="PF01464"/>
    </source>
</evidence>
<dbReference type="EMBL" id="JBEHZE010000001">
    <property type="protein sequence ID" value="MEX6633118.1"/>
    <property type="molecule type" value="Genomic_DNA"/>
</dbReference>
<evidence type="ECO:0000256" key="1">
    <source>
        <dbReference type="ARBA" id="ARBA00007734"/>
    </source>
</evidence>
<dbReference type="RefSeq" id="WP_369313062.1">
    <property type="nucleotide sequence ID" value="NZ_JBEHZE010000001.1"/>
</dbReference>
<comment type="similarity">
    <text evidence="1">Belongs to the transglycosylase Slt family.</text>
</comment>
<gene>
    <name evidence="6" type="ORF">ABFZ84_06100</name>
</gene>
<feature type="domain" description="Transglycosylase SLT" evidence="5">
    <location>
        <begin position="420"/>
        <end position="525"/>
    </location>
</feature>
<comment type="similarity">
    <text evidence="2">Belongs to the virb1 family.</text>
</comment>
<dbReference type="SUPFAM" id="SSF53955">
    <property type="entry name" value="Lysozyme-like"/>
    <property type="match status" value="1"/>
</dbReference>
<dbReference type="Proteomes" id="UP001560685">
    <property type="component" value="Unassembled WGS sequence"/>
</dbReference>
<name>A0ABV3Z3U9_9PROT</name>